<dbReference type="AlphaFoldDB" id="A0A3D2XBE3"/>
<evidence type="ECO:0000313" key="5">
    <source>
        <dbReference type="EMBL" id="HCL03668.1"/>
    </source>
</evidence>
<dbReference type="Gene3D" id="1.10.10.60">
    <property type="entry name" value="Homeodomain-like"/>
    <property type="match status" value="2"/>
</dbReference>
<dbReference type="PANTHER" id="PTHR43280">
    <property type="entry name" value="ARAC-FAMILY TRANSCRIPTIONAL REGULATOR"/>
    <property type="match status" value="1"/>
</dbReference>
<dbReference type="PANTHER" id="PTHR43280:SF2">
    <property type="entry name" value="HTH-TYPE TRANSCRIPTIONAL REGULATOR EXSA"/>
    <property type="match status" value="1"/>
</dbReference>
<reference evidence="5 6" key="1">
    <citation type="journal article" date="2018" name="Nat. Biotechnol.">
        <title>A standardized bacterial taxonomy based on genome phylogeny substantially revises the tree of life.</title>
        <authorList>
            <person name="Parks D.H."/>
            <person name="Chuvochina M."/>
            <person name="Waite D.W."/>
            <person name="Rinke C."/>
            <person name="Skarshewski A."/>
            <person name="Chaumeil P.A."/>
            <person name="Hugenholtz P."/>
        </authorList>
    </citation>
    <scope>NUCLEOTIDE SEQUENCE [LARGE SCALE GENOMIC DNA]</scope>
    <source>
        <strain evidence="5">UBA11728</strain>
    </source>
</reference>
<dbReference type="GO" id="GO:0043565">
    <property type="term" value="F:sequence-specific DNA binding"/>
    <property type="evidence" value="ECO:0007669"/>
    <property type="project" value="InterPro"/>
</dbReference>
<accession>A0A3D2XBE3</accession>
<dbReference type="InterPro" id="IPR018062">
    <property type="entry name" value="HTH_AraC-typ_CS"/>
</dbReference>
<dbReference type="InterPro" id="IPR018060">
    <property type="entry name" value="HTH_AraC"/>
</dbReference>
<dbReference type="PROSITE" id="PS00041">
    <property type="entry name" value="HTH_ARAC_FAMILY_1"/>
    <property type="match status" value="1"/>
</dbReference>
<gene>
    <name evidence="5" type="ORF">DHW61_14895</name>
</gene>
<protein>
    <recommendedName>
        <fullName evidence="4">HTH araC/xylS-type domain-containing protein</fullName>
    </recommendedName>
</protein>
<sequence>IKLWANSSSRSQYYYNAIIVKKKLDLLGVHRTSIPFFPAITTSKEDYFVISTTGSHSKKQYFQDETSLSAEQVNEIFDYFKKESGDLIIPYYKGKQLEEIYYFYQPSYSANNIIYILKIPRSSLLSATDSQKFIIYEENNILAYSHNDEKAVTLLDKMFDKILERKISWNDIVNDSFRVQNKDLFLSSFTRSDWKIAYVYDHIGLSPQQLLVHILLPSIAICLFVFVSSRVIVNWLYSPMKSVMDEVIDSENKDTSVKVILDEFELLKQNATTAKQLAEDLHQLINQNNSLISQKFYRDLIYGVNTVRNEIFKDFVLDDNSYCVALIEFSYMEESFLEDDIFFSKNIIFTHCQSKEYLNSVNIDQNTCAIIIRSNNIEEAKNIMLAISNTIPENQVYKIALSNLCTGLKNIKHCYQEALRILEYKYLYLSTEILTAQQVFMKVSTDYYYPIVTENRIIQSMIQGNETSLEMFDQLVRENFRNRDLAPDSLRNFIFSLLSTLNRFFQELKTSPEELLGHRIMLDDLYVNWNQPNIISNIRLIITEILEAVAIKSSSADSSLLAEMQNYIYTHYSTDIMLNDMADELGISAKYCSNLFKKLSDDNFKNFLNKYRIERAKEIIMNDPNVKVTDLCTMVGFNSSNTFIRVFSKYTGTTPKTFANQLHDAKYL</sequence>
<dbReference type="EMBL" id="DPVV01000493">
    <property type="protein sequence ID" value="HCL03668.1"/>
    <property type="molecule type" value="Genomic_DNA"/>
</dbReference>
<evidence type="ECO:0000313" key="6">
    <source>
        <dbReference type="Proteomes" id="UP000262969"/>
    </source>
</evidence>
<evidence type="ECO:0000256" key="2">
    <source>
        <dbReference type="ARBA" id="ARBA00023125"/>
    </source>
</evidence>
<dbReference type="SUPFAM" id="SSF46689">
    <property type="entry name" value="Homeodomain-like"/>
    <property type="match status" value="1"/>
</dbReference>
<proteinExistence type="predicted"/>
<dbReference type="GO" id="GO:0003700">
    <property type="term" value="F:DNA-binding transcription factor activity"/>
    <property type="evidence" value="ECO:0007669"/>
    <property type="project" value="InterPro"/>
</dbReference>
<evidence type="ECO:0000259" key="4">
    <source>
        <dbReference type="PROSITE" id="PS01124"/>
    </source>
</evidence>
<dbReference type="Pfam" id="PF12833">
    <property type="entry name" value="HTH_18"/>
    <property type="match status" value="1"/>
</dbReference>
<keyword evidence="3" id="KW-0804">Transcription</keyword>
<dbReference type="Proteomes" id="UP000262969">
    <property type="component" value="Unassembled WGS sequence"/>
</dbReference>
<dbReference type="InterPro" id="IPR009057">
    <property type="entry name" value="Homeodomain-like_sf"/>
</dbReference>
<evidence type="ECO:0000256" key="3">
    <source>
        <dbReference type="ARBA" id="ARBA00023163"/>
    </source>
</evidence>
<organism evidence="5 6">
    <name type="scientific">Lachnoclostridium phytofermentans</name>
    <dbReference type="NCBI Taxonomy" id="66219"/>
    <lineage>
        <taxon>Bacteria</taxon>
        <taxon>Bacillati</taxon>
        <taxon>Bacillota</taxon>
        <taxon>Clostridia</taxon>
        <taxon>Lachnospirales</taxon>
        <taxon>Lachnospiraceae</taxon>
    </lineage>
</organism>
<name>A0A3D2XBE3_9FIRM</name>
<dbReference type="SMART" id="SM00342">
    <property type="entry name" value="HTH_ARAC"/>
    <property type="match status" value="1"/>
</dbReference>
<keyword evidence="2" id="KW-0238">DNA-binding</keyword>
<feature type="non-terminal residue" evidence="5">
    <location>
        <position position="1"/>
    </location>
</feature>
<keyword evidence="1" id="KW-0805">Transcription regulation</keyword>
<evidence type="ECO:0000256" key="1">
    <source>
        <dbReference type="ARBA" id="ARBA00023015"/>
    </source>
</evidence>
<dbReference type="PROSITE" id="PS01124">
    <property type="entry name" value="HTH_ARAC_FAMILY_2"/>
    <property type="match status" value="1"/>
</dbReference>
<comment type="caution">
    <text evidence="5">The sequence shown here is derived from an EMBL/GenBank/DDBJ whole genome shotgun (WGS) entry which is preliminary data.</text>
</comment>
<feature type="domain" description="HTH araC/xylS-type" evidence="4">
    <location>
        <begin position="562"/>
        <end position="661"/>
    </location>
</feature>